<gene>
    <name evidence="2" type="ORF">B0H63DRAFT_531200</name>
</gene>
<dbReference type="AlphaFoldDB" id="A0AAE0P4Y6"/>
<evidence type="ECO:0000256" key="1">
    <source>
        <dbReference type="SAM" id="MobiDB-lite"/>
    </source>
</evidence>
<reference evidence="2" key="1">
    <citation type="journal article" date="2023" name="Mol. Phylogenet. Evol.">
        <title>Genome-scale phylogeny and comparative genomics of the fungal order Sordariales.</title>
        <authorList>
            <person name="Hensen N."/>
            <person name="Bonometti L."/>
            <person name="Westerberg I."/>
            <person name="Brannstrom I.O."/>
            <person name="Guillou S."/>
            <person name="Cros-Aarteil S."/>
            <person name="Calhoun S."/>
            <person name="Haridas S."/>
            <person name="Kuo A."/>
            <person name="Mondo S."/>
            <person name="Pangilinan J."/>
            <person name="Riley R."/>
            <person name="LaButti K."/>
            <person name="Andreopoulos B."/>
            <person name="Lipzen A."/>
            <person name="Chen C."/>
            <person name="Yan M."/>
            <person name="Daum C."/>
            <person name="Ng V."/>
            <person name="Clum A."/>
            <person name="Steindorff A."/>
            <person name="Ohm R.A."/>
            <person name="Martin F."/>
            <person name="Silar P."/>
            <person name="Natvig D.O."/>
            <person name="Lalanne C."/>
            <person name="Gautier V."/>
            <person name="Ament-Velasquez S.L."/>
            <person name="Kruys A."/>
            <person name="Hutchinson M.I."/>
            <person name="Powell A.J."/>
            <person name="Barry K."/>
            <person name="Miller A.N."/>
            <person name="Grigoriev I.V."/>
            <person name="Debuchy R."/>
            <person name="Gladieux P."/>
            <person name="Hiltunen Thoren M."/>
            <person name="Johannesson H."/>
        </authorList>
    </citation>
    <scope>NUCLEOTIDE SEQUENCE</scope>
    <source>
        <strain evidence="2">CBS 232.78</strain>
    </source>
</reference>
<evidence type="ECO:0000313" key="3">
    <source>
        <dbReference type="Proteomes" id="UP001285441"/>
    </source>
</evidence>
<sequence length="410" mass="45036">MPQSQTSLPQRTAPADLLATEDARLEEQASSVVAKPQAPPFLMAPSLAREGSKVDHVDTTNAMQVPKPPAIGGTSEASSSRWKWQFQHQLRRIDINSANSITNITIIITLLQLPAQQHRTTSVNRKIGLKPRPSSIATETHASFAGLLANLLNAVLGASPARLSSPLSAKRQKVIQGEKQPTPESSPIVTFNGLPAAVPTNQSWQDMVLGLDDNMKNVGFVDLSISNDESEMPDSSNPDPNRNALLLLLVTCTFSCDEIPESTHHLKLIEHLNSEIFWSVRRYGTDLSTRDDTGLWTHLPNHPPSDVLQQGSSSQYQQQTSAASSTSSMKRSSPQPSPSWMFKRPDPTGHRRRIHCDDVLELAHVYDSIMALGPNLLTSSLSRTENNLDDIWAMVPGIVRISHRLDQRPS</sequence>
<evidence type="ECO:0000313" key="2">
    <source>
        <dbReference type="EMBL" id="KAK3393431.1"/>
    </source>
</evidence>
<proteinExistence type="predicted"/>
<accession>A0AAE0P4Y6</accession>
<feature type="region of interest" description="Disordered" evidence="1">
    <location>
        <begin position="294"/>
        <end position="348"/>
    </location>
</feature>
<name>A0AAE0P4Y6_9PEZI</name>
<feature type="compositionally biased region" description="Low complexity" evidence="1">
    <location>
        <begin position="309"/>
        <end position="334"/>
    </location>
</feature>
<dbReference type="EMBL" id="JAULSW010000001">
    <property type="protein sequence ID" value="KAK3393431.1"/>
    <property type="molecule type" value="Genomic_DNA"/>
</dbReference>
<comment type="caution">
    <text evidence="2">The sequence shown here is derived from an EMBL/GenBank/DDBJ whole genome shotgun (WGS) entry which is preliminary data.</text>
</comment>
<reference evidence="2" key="2">
    <citation type="submission" date="2023-06" db="EMBL/GenBank/DDBJ databases">
        <authorList>
            <consortium name="Lawrence Berkeley National Laboratory"/>
            <person name="Haridas S."/>
            <person name="Hensen N."/>
            <person name="Bonometti L."/>
            <person name="Westerberg I."/>
            <person name="Brannstrom I.O."/>
            <person name="Guillou S."/>
            <person name="Cros-Aarteil S."/>
            <person name="Calhoun S."/>
            <person name="Kuo A."/>
            <person name="Mondo S."/>
            <person name="Pangilinan J."/>
            <person name="Riley R."/>
            <person name="LaButti K."/>
            <person name="Andreopoulos B."/>
            <person name="Lipzen A."/>
            <person name="Chen C."/>
            <person name="Yanf M."/>
            <person name="Daum C."/>
            <person name="Ng V."/>
            <person name="Clum A."/>
            <person name="Steindorff A."/>
            <person name="Ohm R."/>
            <person name="Martin F."/>
            <person name="Silar P."/>
            <person name="Natvig D."/>
            <person name="Lalanne C."/>
            <person name="Gautier V."/>
            <person name="Ament-velasquez S.L."/>
            <person name="Kruys A."/>
            <person name="Hutchinson M.I."/>
            <person name="Powell A.J."/>
            <person name="Barry K."/>
            <person name="Miller A.N."/>
            <person name="Grigoriev I.V."/>
            <person name="Debuchy R."/>
            <person name="Gladieux P."/>
            <person name="Thoren M.H."/>
            <person name="Johannesson H."/>
        </authorList>
    </citation>
    <scope>NUCLEOTIDE SEQUENCE</scope>
    <source>
        <strain evidence="2">CBS 232.78</strain>
    </source>
</reference>
<keyword evidence="3" id="KW-1185">Reference proteome</keyword>
<protein>
    <submittedName>
        <fullName evidence="2">Uncharacterized protein</fullName>
    </submittedName>
</protein>
<dbReference type="Proteomes" id="UP001285441">
    <property type="component" value="Unassembled WGS sequence"/>
</dbReference>
<organism evidence="2 3">
    <name type="scientific">Podospora didyma</name>
    <dbReference type="NCBI Taxonomy" id="330526"/>
    <lineage>
        <taxon>Eukaryota</taxon>
        <taxon>Fungi</taxon>
        <taxon>Dikarya</taxon>
        <taxon>Ascomycota</taxon>
        <taxon>Pezizomycotina</taxon>
        <taxon>Sordariomycetes</taxon>
        <taxon>Sordariomycetidae</taxon>
        <taxon>Sordariales</taxon>
        <taxon>Podosporaceae</taxon>
        <taxon>Podospora</taxon>
    </lineage>
</organism>